<feature type="domain" description="FAS1" evidence="2">
    <location>
        <begin position="39"/>
        <end position="177"/>
    </location>
</feature>
<dbReference type="InterPro" id="IPR036378">
    <property type="entry name" value="FAS1_dom_sf"/>
</dbReference>
<dbReference type="Proteomes" id="UP000184240">
    <property type="component" value="Unassembled WGS sequence"/>
</dbReference>
<protein>
    <submittedName>
        <fullName evidence="3">Surface protein with fasciclin (FAS1) repeats</fullName>
    </submittedName>
    <submittedName>
        <fullName evidence="4">Uncaracterized surface protein containing fasciclin (FAS1) repeats</fullName>
    </submittedName>
</protein>
<proteinExistence type="predicted"/>
<name>A0A1M5Z7E5_9FLAO</name>
<sequence length="563" mass="62411">MKTHLKGFKLTSVFILIALASMVFGCTQEKYKESTDETLNITEFLRANEEEYSLFLEILEVTDYASFMNTYGTYTLFLPTNAAIEGFLGDVGAGSISDVPLEDLQELAKLHILSDVVTTVEFNDGKIATPSLQGQFLITGASNINGESSITINKDSRIITSNLEVGNGVIHVIDKALRVADKTLAETIDADPELSLFAEAVRETGWYDVLDQPVTYDQDSISSHVSVLAQTNAIFQEAGLNSIEDLKARYSHLDDPTNPEDSLNLFVAYRIIPELDYLADLAVKSVVLTKAPLEVISVKLASDSLLLNEETFNGIFEPGVQINRAQSDITASNGVLHYVNDNFFIKKRFPAPVYFDVADQPEYRQLSAVFRKPGNYAELARSELSEVTWEGNEAFKMGYLAAATGDGAQLSQAWHGDVVELLRHRTGVINNLAFTTPVIIKGRYKIWVSYRQNARASSSVRVLFNGEALPRLINFTEYGNTELPERVLESQGYKRHLSVTTSRFNSRLAGIVEVPTTGRHTITLESLAYAGGQSWIDVIEFRPVDMDQLYPKFEAGGDGLIYE</sequence>
<organism evidence="4 5">
    <name type="scientific">Leeuwenhoekiella palythoae</name>
    <dbReference type="NCBI Taxonomy" id="573501"/>
    <lineage>
        <taxon>Bacteria</taxon>
        <taxon>Pseudomonadati</taxon>
        <taxon>Bacteroidota</taxon>
        <taxon>Flavobacteriia</taxon>
        <taxon>Flavobacteriales</taxon>
        <taxon>Flavobacteriaceae</taxon>
        <taxon>Leeuwenhoekiella</taxon>
    </lineage>
</organism>
<dbReference type="RefSeq" id="WP_072983951.1">
    <property type="nucleotide sequence ID" value="NZ_FQXT01000005.1"/>
</dbReference>
<dbReference type="SUPFAM" id="SSF82153">
    <property type="entry name" value="FAS1 domain"/>
    <property type="match status" value="2"/>
</dbReference>
<dbReference type="SMART" id="SM00554">
    <property type="entry name" value="FAS1"/>
    <property type="match status" value="1"/>
</dbReference>
<evidence type="ECO:0000313" key="6">
    <source>
        <dbReference type="Proteomes" id="UP000290037"/>
    </source>
</evidence>
<keyword evidence="6" id="KW-1185">Reference proteome</keyword>
<feature type="domain" description="FAS1" evidence="2">
    <location>
        <begin position="181"/>
        <end position="343"/>
    </location>
</feature>
<dbReference type="PANTHER" id="PTHR10900:SF77">
    <property type="entry name" value="FI19380P1"/>
    <property type="match status" value="1"/>
</dbReference>
<dbReference type="PROSITE" id="PS50213">
    <property type="entry name" value="FAS1"/>
    <property type="match status" value="2"/>
</dbReference>
<reference evidence="4" key="1">
    <citation type="submission" date="2016-11" db="EMBL/GenBank/DDBJ databases">
        <authorList>
            <person name="Jaros S."/>
            <person name="Januszkiewicz K."/>
            <person name="Wedrychowicz H."/>
        </authorList>
    </citation>
    <scope>NUCLEOTIDE SEQUENCE [LARGE SCALE GENOMIC DNA]</scope>
    <source>
        <strain evidence="4">DSM 19859</strain>
    </source>
</reference>
<dbReference type="Pfam" id="PF02469">
    <property type="entry name" value="Fasciclin"/>
    <property type="match status" value="1"/>
</dbReference>
<dbReference type="EMBL" id="FQXT01000005">
    <property type="protein sequence ID" value="SHI20159.1"/>
    <property type="molecule type" value="Genomic_DNA"/>
</dbReference>
<keyword evidence="1" id="KW-0732">Signal</keyword>
<feature type="chain" id="PRO_5012477556" evidence="1">
    <location>
        <begin position="26"/>
        <end position="563"/>
    </location>
</feature>
<evidence type="ECO:0000313" key="3">
    <source>
        <dbReference type="EMBL" id="RXG28215.1"/>
    </source>
</evidence>
<evidence type="ECO:0000259" key="2">
    <source>
        <dbReference type="PROSITE" id="PS50213"/>
    </source>
</evidence>
<dbReference type="InterPro" id="IPR050904">
    <property type="entry name" value="Adhesion/Biosynth-related"/>
</dbReference>
<reference evidence="5" key="2">
    <citation type="submission" date="2016-11" db="EMBL/GenBank/DDBJ databases">
        <authorList>
            <person name="Varghese N."/>
            <person name="Submissions S."/>
        </authorList>
    </citation>
    <scope>NUCLEOTIDE SEQUENCE [LARGE SCALE GENOMIC DNA]</scope>
    <source>
        <strain evidence="5">DSM 19859</strain>
    </source>
</reference>
<accession>A0A1M5Z7E5</accession>
<dbReference type="PANTHER" id="PTHR10900">
    <property type="entry name" value="PERIOSTIN-RELATED"/>
    <property type="match status" value="1"/>
</dbReference>
<dbReference type="EMBL" id="QOVN01000005">
    <property type="protein sequence ID" value="RXG28215.1"/>
    <property type="molecule type" value="Genomic_DNA"/>
</dbReference>
<reference evidence="3 6" key="3">
    <citation type="submission" date="2018-07" db="EMBL/GenBank/DDBJ databases">
        <title>Leeuwenhoekiella genomics.</title>
        <authorList>
            <person name="Tahon G."/>
            <person name="Willems A."/>
        </authorList>
    </citation>
    <scope>NUCLEOTIDE SEQUENCE [LARGE SCALE GENOMIC DNA]</scope>
    <source>
        <strain evidence="3 6">LMG 24856</strain>
    </source>
</reference>
<evidence type="ECO:0000313" key="5">
    <source>
        <dbReference type="Proteomes" id="UP000184240"/>
    </source>
</evidence>
<dbReference type="InterPro" id="IPR000782">
    <property type="entry name" value="FAS1_domain"/>
</dbReference>
<feature type="signal peptide" evidence="1">
    <location>
        <begin position="1"/>
        <end position="25"/>
    </location>
</feature>
<dbReference type="PROSITE" id="PS51257">
    <property type="entry name" value="PROKAR_LIPOPROTEIN"/>
    <property type="match status" value="1"/>
</dbReference>
<dbReference type="STRING" id="573501.SAMN04487999_2720"/>
<dbReference type="Proteomes" id="UP000290037">
    <property type="component" value="Unassembled WGS sequence"/>
</dbReference>
<evidence type="ECO:0000313" key="4">
    <source>
        <dbReference type="EMBL" id="SHI20159.1"/>
    </source>
</evidence>
<gene>
    <name evidence="3" type="ORF">DSM01_2725</name>
    <name evidence="4" type="ORF">SAMN04487999_2720</name>
</gene>
<evidence type="ECO:0000256" key="1">
    <source>
        <dbReference type="SAM" id="SignalP"/>
    </source>
</evidence>
<dbReference type="Gene3D" id="2.30.180.10">
    <property type="entry name" value="FAS1 domain"/>
    <property type="match status" value="2"/>
</dbReference>
<dbReference type="AlphaFoldDB" id="A0A1M5Z7E5"/>